<proteinExistence type="predicted"/>
<reference evidence="1 2" key="1">
    <citation type="submission" date="2023-08" db="EMBL/GenBank/DDBJ databases">
        <authorList>
            <person name="Girao M."/>
            <person name="Carvalho M.F."/>
        </authorList>
    </citation>
    <scope>NUCLEOTIDE SEQUENCE [LARGE SCALE GENOMIC DNA]</scope>
    <source>
        <strain evidence="1 2">CC-R104</strain>
    </source>
</reference>
<dbReference type="Proteomes" id="UP001331936">
    <property type="component" value="Unassembled WGS sequence"/>
</dbReference>
<dbReference type="EMBL" id="JAUZMZ010000067">
    <property type="protein sequence ID" value="MEE2033075.1"/>
    <property type="molecule type" value="Genomic_DNA"/>
</dbReference>
<protein>
    <submittedName>
        <fullName evidence="1">Uncharacterized protein</fullName>
    </submittedName>
</protein>
<organism evidence="1 2">
    <name type="scientific">Rhodococcus chondri</name>
    <dbReference type="NCBI Taxonomy" id="3065941"/>
    <lineage>
        <taxon>Bacteria</taxon>
        <taxon>Bacillati</taxon>
        <taxon>Actinomycetota</taxon>
        <taxon>Actinomycetes</taxon>
        <taxon>Mycobacteriales</taxon>
        <taxon>Nocardiaceae</taxon>
        <taxon>Rhodococcus</taxon>
    </lineage>
</organism>
<sequence>MRLLTLVVLVWLIVGVVAAAQRDYFSNSEQNCAGVATVAVTVIAGPLNYMGVNPKVTDCELPQPSE</sequence>
<evidence type="ECO:0000313" key="2">
    <source>
        <dbReference type="Proteomes" id="UP001331936"/>
    </source>
</evidence>
<dbReference type="RefSeq" id="WP_330152490.1">
    <property type="nucleotide sequence ID" value="NZ_JAUZMZ010000067.1"/>
</dbReference>
<evidence type="ECO:0000313" key="1">
    <source>
        <dbReference type="EMBL" id="MEE2033075.1"/>
    </source>
</evidence>
<keyword evidence="2" id="KW-1185">Reference proteome</keyword>
<comment type="caution">
    <text evidence="1">The sequence shown here is derived from an EMBL/GenBank/DDBJ whole genome shotgun (WGS) entry which is preliminary data.</text>
</comment>
<name>A0ABU7JSS3_9NOCA</name>
<accession>A0ABU7JSS3</accession>
<gene>
    <name evidence="1" type="ORF">Q8814_13290</name>
</gene>